<dbReference type="Gene3D" id="2.150.10.10">
    <property type="entry name" value="Serralysin-like metalloprotease, C-terminal"/>
    <property type="match status" value="1"/>
</dbReference>
<name>A0ABT5U4X5_9GAMM</name>
<dbReference type="InterPro" id="IPR011049">
    <property type="entry name" value="Serralysin-like_metalloprot_C"/>
</dbReference>
<dbReference type="InterPro" id="IPR019960">
    <property type="entry name" value="T1SS_VCA0849"/>
</dbReference>
<protein>
    <submittedName>
        <fullName evidence="2">Retention module-containing protein</fullName>
    </submittedName>
</protein>
<dbReference type="InterPro" id="IPR001343">
    <property type="entry name" value="Hemolysn_Ca-bd"/>
</dbReference>
<sequence>MATSTQATKTAIGFVKKSYGEVYAYDASGQQRILKPGKEVYGFDTIKTYSGFIMVEFVDGSWMDMGAYDQMTFNESLFGKKALTALMNIEPDDVALIQEALVAGKDPTDIAQPTAAGPETEGAIEDLGSTPPIVGREPQTTLSEAVLPSITTTGIQQRESLSRTISEIEVDEPDKAIVVTSTPVSIIGTAADDIIFGTPGDDLIEAGPGNDTITGNSGADGFILSPGDDGTAIAPVIDTITDFNRGEGDFLNVSDLLIGEDASNLDQFLQLNFAGGSTLINISPDGSGAVTQQVLLGGVDLSVDFGTADSATIVTNLLDEGSVVIT</sequence>
<dbReference type="EMBL" id="JAPMOU010000003">
    <property type="protein sequence ID" value="MDE1461041.1"/>
    <property type="molecule type" value="Genomic_DNA"/>
</dbReference>
<organism evidence="2 3">
    <name type="scientific">Spartinivicinus poritis</name>
    <dbReference type="NCBI Taxonomy" id="2994640"/>
    <lineage>
        <taxon>Bacteria</taxon>
        <taxon>Pseudomonadati</taxon>
        <taxon>Pseudomonadota</taxon>
        <taxon>Gammaproteobacteria</taxon>
        <taxon>Oceanospirillales</taxon>
        <taxon>Zooshikellaceae</taxon>
        <taxon>Spartinivicinus</taxon>
    </lineage>
</organism>
<reference evidence="2 3" key="1">
    <citation type="submission" date="2022-11" db="EMBL/GenBank/DDBJ databases">
        <title>Spartinivicinus poritis sp. nov., isolated from scleractinian coral Porites lutea.</title>
        <authorList>
            <person name="Zhang G."/>
            <person name="Cai L."/>
            <person name="Wei Q."/>
        </authorList>
    </citation>
    <scope>NUCLEOTIDE SEQUENCE [LARGE SCALE GENOMIC DNA]</scope>
    <source>
        <strain evidence="2 3">A2-2</strain>
    </source>
</reference>
<proteinExistence type="predicted"/>
<dbReference type="NCBIfam" id="NF033682">
    <property type="entry name" value="retention_LapA"/>
    <property type="match status" value="1"/>
</dbReference>
<comment type="caution">
    <text evidence="2">The sequence shown here is derived from an EMBL/GenBank/DDBJ whole genome shotgun (WGS) entry which is preliminary data.</text>
</comment>
<evidence type="ECO:0000256" key="1">
    <source>
        <dbReference type="ARBA" id="ARBA00022837"/>
    </source>
</evidence>
<gene>
    <name evidence="2" type="ORF">ORQ98_03555</name>
</gene>
<dbReference type="SUPFAM" id="SSF51120">
    <property type="entry name" value="beta-Roll"/>
    <property type="match status" value="1"/>
</dbReference>
<evidence type="ECO:0000313" key="2">
    <source>
        <dbReference type="EMBL" id="MDE1461041.1"/>
    </source>
</evidence>
<dbReference type="NCBIfam" id="TIGR03661">
    <property type="entry name" value="T1SS_VCA0849"/>
    <property type="match status" value="1"/>
</dbReference>
<keyword evidence="3" id="KW-1185">Reference proteome</keyword>
<evidence type="ECO:0000313" key="3">
    <source>
        <dbReference type="Proteomes" id="UP001528823"/>
    </source>
</evidence>
<dbReference type="Proteomes" id="UP001528823">
    <property type="component" value="Unassembled WGS sequence"/>
</dbReference>
<dbReference type="Pfam" id="PF00353">
    <property type="entry name" value="HemolysinCabind"/>
    <property type="match status" value="1"/>
</dbReference>
<keyword evidence="1" id="KW-0106">Calcium</keyword>
<accession>A0ABT5U4X5</accession>
<dbReference type="InterPro" id="IPR047777">
    <property type="entry name" value="LapA-like_RM"/>
</dbReference>
<dbReference type="RefSeq" id="WP_274687410.1">
    <property type="nucleotide sequence ID" value="NZ_JAPMOU010000003.1"/>
</dbReference>